<evidence type="ECO:0000313" key="5">
    <source>
        <dbReference type="EMBL" id="TGG94236.1"/>
    </source>
</evidence>
<comment type="caution">
    <text evidence="5">The sequence shown here is derived from an EMBL/GenBank/DDBJ whole genome shotgun (WGS) entry which is preliminary data.</text>
</comment>
<name>A0A4Z0WG86_9GAMM</name>
<keyword evidence="1" id="KW-0805">Transcription regulation</keyword>
<accession>A0A4Z0WG86</accession>
<dbReference type="InterPro" id="IPR009057">
    <property type="entry name" value="Homeodomain-like_sf"/>
</dbReference>
<dbReference type="SMART" id="SM00342">
    <property type="entry name" value="HTH_ARAC"/>
    <property type="match status" value="1"/>
</dbReference>
<dbReference type="SUPFAM" id="SSF46689">
    <property type="entry name" value="Homeodomain-like"/>
    <property type="match status" value="2"/>
</dbReference>
<reference evidence="5 6" key="1">
    <citation type="submission" date="2019-04" db="EMBL/GenBank/DDBJ databases">
        <title>Natronospirillum operosus gen. nov., sp. nov., a haloalkaliphilic satellite isolated from decaying biomass of laboratory culture of cyanobacterium Geitlerinema sp. and proposal of Natronospirillaceae fam. nov. and Saccharospirillaceae fam. nov.</title>
        <authorList>
            <person name="Kevbrin V."/>
            <person name="Boltyanskaya Y."/>
            <person name="Koziaeva V."/>
            <person name="Grouzdev D.S."/>
            <person name="Park M."/>
            <person name="Cho J."/>
        </authorList>
    </citation>
    <scope>NUCLEOTIDE SEQUENCE [LARGE SCALE GENOMIC DNA]</scope>
    <source>
        <strain evidence="5 6">G-116</strain>
    </source>
</reference>
<dbReference type="EMBL" id="SRMF01000002">
    <property type="protein sequence ID" value="TGG94236.1"/>
    <property type="molecule type" value="Genomic_DNA"/>
</dbReference>
<dbReference type="Gene3D" id="1.10.10.60">
    <property type="entry name" value="Homeodomain-like"/>
    <property type="match status" value="2"/>
</dbReference>
<dbReference type="InterPro" id="IPR037923">
    <property type="entry name" value="HTH-like"/>
</dbReference>
<dbReference type="InterPro" id="IPR018060">
    <property type="entry name" value="HTH_AraC"/>
</dbReference>
<dbReference type="GO" id="GO:0003700">
    <property type="term" value="F:DNA-binding transcription factor activity"/>
    <property type="evidence" value="ECO:0007669"/>
    <property type="project" value="InterPro"/>
</dbReference>
<gene>
    <name evidence="5" type="ORF">E4656_08710</name>
</gene>
<dbReference type="InterPro" id="IPR003313">
    <property type="entry name" value="AraC-bd"/>
</dbReference>
<dbReference type="SUPFAM" id="SSF51215">
    <property type="entry name" value="Regulatory protein AraC"/>
    <property type="match status" value="1"/>
</dbReference>
<dbReference type="InterPro" id="IPR014710">
    <property type="entry name" value="RmlC-like_jellyroll"/>
</dbReference>
<keyword evidence="3" id="KW-0804">Transcription</keyword>
<dbReference type="InterPro" id="IPR018062">
    <property type="entry name" value="HTH_AraC-typ_CS"/>
</dbReference>
<sequence length="308" mass="35585">MSQQRQTTAPELEITDHRAGTVRYIEHGVPSELIRWHAHDDYELHFIVATRGKVFVGDHIGPFAPGQLILTGPRLPHNWVCNGDQYRAELRDMALHFSPSTLDEAMRLLPELNEIRPMLERSRSGLEFLGTDPHWVRSQLAGIRETTGLARLQRFLALMQELAAWPDYRLLSSVQVDSPANEAAQQKINRVIDHVMAHYESPISLGDMARLVGMTETYFSRFFRQATGHRFVDFVNRVRISRACHLLVETDQHVTTICYEVGFNNVANFNRRFSDFKGMTPSQYRRDASQRYVQQEDQLLWMQQAHQA</sequence>
<organism evidence="5 6">
    <name type="scientific">Natronospirillum operosum</name>
    <dbReference type="NCBI Taxonomy" id="2759953"/>
    <lineage>
        <taxon>Bacteria</taxon>
        <taxon>Pseudomonadati</taxon>
        <taxon>Pseudomonadota</taxon>
        <taxon>Gammaproteobacteria</taxon>
        <taxon>Oceanospirillales</taxon>
        <taxon>Natronospirillaceae</taxon>
        <taxon>Natronospirillum</taxon>
    </lineage>
</organism>
<evidence type="ECO:0000313" key="6">
    <source>
        <dbReference type="Proteomes" id="UP000297475"/>
    </source>
</evidence>
<protein>
    <submittedName>
        <fullName evidence="5">AraC family transcriptional regulator</fullName>
    </submittedName>
</protein>
<dbReference type="RefSeq" id="WP_135482803.1">
    <property type="nucleotide sequence ID" value="NZ_SRMF01000002.1"/>
</dbReference>
<dbReference type="PROSITE" id="PS00041">
    <property type="entry name" value="HTH_ARAC_FAMILY_1"/>
    <property type="match status" value="1"/>
</dbReference>
<dbReference type="PROSITE" id="PS01124">
    <property type="entry name" value="HTH_ARAC_FAMILY_2"/>
    <property type="match status" value="1"/>
</dbReference>
<dbReference type="OrthoDB" id="9816011at2"/>
<dbReference type="Pfam" id="PF12833">
    <property type="entry name" value="HTH_18"/>
    <property type="match status" value="1"/>
</dbReference>
<evidence type="ECO:0000256" key="2">
    <source>
        <dbReference type="ARBA" id="ARBA00023125"/>
    </source>
</evidence>
<evidence type="ECO:0000256" key="3">
    <source>
        <dbReference type="ARBA" id="ARBA00023163"/>
    </source>
</evidence>
<evidence type="ECO:0000256" key="1">
    <source>
        <dbReference type="ARBA" id="ARBA00023015"/>
    </source>
</evidence>
<keyword evidence="2" id="KW-0238">DNA-binding</keyword>
<dbReference type="Gene3D" id="2.60.120.10">
    <property type="entry name" value="Jelly Rolls"/>
    <property type="match status" value="1"/>
</dbReference>
<dbReference type="PANTHER" id="PTHR43280">
    <property type="entry name" value="ARAC-FAMILY TRANSCRIPTIONAL REGULATOR"/>
    <property type="match status" value="1"/>
</dbReference>
<dbReference type="Proteomes" id="UP000297475">
    <property type="component" value="Unassembled WGS sequence"/>
</dbReference>
<keyword evidence="6" id="KW-1185">Reference proteome</keyword>
<dbReference type="Pfam" id="PF02311">
    <property type="entry name" value="AraC_binding"/>
    <property type="match status" value="1"/>
</dbReference>
<proteinExistence type="predicted"/>
<dbReference type="GO" id="GO:0043565">
    <property type="term" value="F:sequence-specific DNA binding"/>
    <property type="evidence" value="ECO:0007669"/>
    <property type="project" value="InterPro"/>
</dbReference>
<dbReference type="PANTHER" id="PTHR43280:SF27">
    <property type="entry name" value="TRANSCRIPTIONAL REGULATOR MTLR"/>
    <property type="match status" value="1"/>
</dbReference>
<dbReference type="AlphaFoldDB" id="A0A4Z0WG86"/>
<evidence type="ECO:0000259" key="4">
    <source>
        <dbReference type="PROSITE" id="PS01124"/>
    </source>
</evidence>
<feature type="domain" description="HTH araC/xylS-type" evidence="4">
    <location>
        <begin position="189"/>
        <end position="287"/>
    </location>
</feature>